<comment type="caution">
    <text evidence="1">The sequence shown here is derived from an EMBL/GenBank/DDBJ whole genome shotgun (WGS) entry which is preliminary data.</text>
</comment>
<organism evidence="1 2">
    <name type="scientific">Castellaniella defragrans</name>
    <name type="common">Alcaligenes defragrans</name>
    <dbReference type="NCBI Taxonomy" id="75697"/>
    <lineage>
        <taxon>Bacteria</taxon>
        <taxon>Pseudomonadati</taxon>
        <taxon>Pseudomonadota</taxon>
        <taxon>Betaproteobacteria</taxon>
        <taxon>Burkholderiales</taxon>
        <taxon>Alcaligenaceae</taxon>
        <taxon>Castellaniella</taxon>
    </lineage>
</organism>
<dbReference type="RefSeq" id="WP_151025432.1">
    <property type="nucleotide sequence ID" value="NZ_JACHIB010000018.1"/>
</dbReference>
<name>A0A7W9TQR9_CASDE</name>
<protein>
    <submittedName>
        <fullName evidence="1">Uncharacterized protein</fullName>
    </submittedName>
</protein>
<reference evidence="1 2" key="1">
    <citation type="submission" date="2020-08" db="EMBL/GenBank/DDBJ databases">
        <title>Genomic Encyclopedia of Type Strains, Phase IV (KMG-IV): sequencing the most valuable type-strain genomes for metagenomic binning, comparative biology and taxonomic classification.</title>
        <authorList>
            <person name="Goeker M."/>
        </authorList>
    </citation>
    <scope>NUCLEOTIDE SEQUENCE [LARGE SCALE GENOMIC DNA]</scope>
    <source>
        <strain evidence="1 2">DSM 12141</strain>
    </source>
</reference>
<dbReference type="Proteomes" id="UP000541136">
    <property type="component" value="Unassembled WGS sequence"/>
</dbReference>
<evidence type="ECO:0000313" key="2">
    <source>
        <dbReference type="Proteomes" id="UP000541136"/>
    </source>
</evidence>
<dbReference type="AlphaFoldDB" id="A0A7W9TQR9"/>
<proteinExistence type="predicted"/>
<sequence>MDKKTPEEVMREAEALIRRTERDLAATAEIFQDLGLDVRKLQESMGPKERAEAEALFRKDMEDVEREVAEELARRSFAQAAPRTGGARKMRNMI</sequence>
<accession>A0A7W9TQR9</accession>
<dbReference type="EMBL" id="JACHIB010000018">
    <property type="protein sequence ID" value="MBB6084959.1"/>
    <property type="molecule type" value="Genomic_DNA"/>
</dbReference>
<gene>
    <name evidence="1" type="ORF">HNR28_003007</name>
</gene>
<evidence type="ECO:0000313" key="1">
    <source>
        <dbReference type="EMBL" id="MBB6084959.1"/>
    </source>
</evidence>